<organism evidence="2 3">
    <name type="scientific">Chaetomium globosum (strain ATCC 6205 / CBS 148.51 / DSM 1962 / NBRC 6347 / NRRL 1970)</name>
    <name type="common">Soil fungus</name>
    <dbReference type="NCBI Taxonomy" id="306901"/>
    <lineage>
        <taxon>Eukaryota</taxon>
        <taxon>Fungi</taxon>
        <taxon>Dikarya</taxon>
        <taxon>Ascomycota</taxon>
        <taxon>Pezizomycotina</taxon>
        <taxon>Sordariomycetes</taxon>
        <taxon>Sordariomycetidae</taxon>
        <taxon>Sordariales</taxon>
        <taxon>Chaetomiaceae</taxon>
        <taxon>Chaetomium</taxon>
    </lineage>
</organism>
<feature type="region of interest" description="Disordered" evidence="1">
    <location>
        <begin position="77"/>
        <end position="134"/>
    </location>
</feature>
<proteinExistence type="predicted"/>
<dbReference type="EMBL" id="CH408033">
    <property type="protein sequence ID" value="EAQ85573.1"/>
    <property type="molecule type" value="Genomic_DNA"/>
</dbReference>
<accession>Q2GYX8</accession>
<protein>
    <submittedName>
        <fullName evidence="2">Uncharacterized protein</fullName>
    </submittedName>
</protein>
<dbReference type="GeneID" id="4393588"/>
<name>Q2GYX8_CHAGB</name>
<dbReference type="InParanoid" id="Q2GYX8"/>
<dbReference type="VEuPathDB" id="FungiDB:CHGG_06826"/>
<evidence type="ECO:0000256" key="1">
    <source>
        <dbReference type="SAM" id="MobiDB-lite"/>
    </source>
</evidence>
<keyword evidence="3" id="KW-1185">Reference proteome</keyword>
<reference evidence="3" key="1">
    <citation type="journal article" date="2015" name="Genome Announc.">
        <title>Draft genome sequence of the cellulolytic fungus Chaetomium globosum.</title>
        <authorList>
            <person name="Cuomo C.A."/>
            <person name="Untereiner W.A."/>
            <person name="Ma L.-J."/>
            <person name="Grabherr M."/>
            <person name="Birren B.W."/>
        </authorList>
    </citation>
    <scope>NUCLEOTIDE SEQUENCE [LARGE SCALE GENOMIC DNA]</scope>
    <source>
        <strain evidence="3">ATCC 6205 / CBS 148.51 / DSM 1962 / NBRC 6347 / NRRL 1970</strain>
    </source>
</reference>
<dbReference type="Proteomes" id="UP000001056">
    <property type="component" value="Unassembled WGS sequence"/>
</dbReference>
<feature type="compositionally biased region" description="Polar residues" evidence="1">
    <location>
        <begin position="88"/>
        <end position="99"/>
    </location>
</feature>
<feature type="compositionally biased region" description="Low complexity" evidence="1">
    <location>
        <begin position="120"/>
        <end position="130"/>
    </location>
</feature>
<dbReference type="RefSeq" id="XP_001224482.1">
    <property type="nucleotide sequence ID" value="XM_001224481.1"/>
</dbReference>
<dbReference type="eggNOG" id="ENOG502RVSP">
    <property type="taxonomic scope" value="Eukaryota"/>
</dbReference>
<dbReference type="HOGENOM" id="CLU_003335_0_0_1"/>
<sequence>MTGIGVAATPSYFRCVELTVVCRGRSHCVDTNGYQNLPIERRIASHIAVPSLATVTMPRALQYRTKLAIIRRRLQRRVDKRQRERSESPNQPGNDTPSQRPRHADPVEVDDDAAFADIPSGSGDFDQGSDFGDDWEPQAVTDFDENELAHALVDAAIEEDHVVYPDPDPDTGEYQVADDAPLQSELRALAEYQYIADTVEDQDDEVDATDAEDVADEIAVATPWQAYHQYGEDMTDPFAASESIKQPRKIHGLSDFALGWGLYCIVNGVSRKQYATQLELFKLLGRDADKVNRLPDSLDTLKRHVRESLPHIDMRTVKDLPLNPKKLSSSRQVTAMTTGENPTQDLFFLNPVDFLSRIEGSQLAKGMHYGLADLVDSPIEAWHSMQWAGSVRTTSGVFVWYPPLPASPKDPIFPGDIVDFECTFRDCRHCHSADDTSKPHVGQVMAVYRDRRDSTRDLGLIAASNNNVDQAQQGDVVLVIARVLRGHVIKNIVANQAIEIKTNPTRDNVTDNEWVLSYSPMELVPSAKIRGRRTDIGFDYAFGSQFGREVLINKFAIGPEQGQVRSLPCLDFNDGFGLYRTMTKSIMGCYLQIAAMPRSEHTRQINVLPVTLGPHGANFDDVMKALAPLKALDQGITVAINGVETLLCAPIIAFTGDMPQQQDNSGCLSVAANLGCRNCRIPVEKRDKLDFNILDQTRAHVEMLRLRRAMDDLPQKYRKQAFSTKHGISLDRPAVQQVAPALDLISGRPGDAAHSEFNGITKMTHQILIDAALKPDAVVAYSKILRQMPFPPGWARIQSPYNVLNYSLQEHARWSVLMTIISLLWLTEADLKRPFVQAVRGVFSQTELTRGQATNTDVAIASKVEHKSAVEILTLVLAAIVKTNEILSAPELDANDRDPATIMDTIRISRRMFQLICEAASRSTNLATGAAAAAAARRRGSLASSRAGSVAPSAPRPAAGNTIEPVIEEDEEAVDDDINIGQLTVAQKASKYRQWAQRPNVHVGLHYVDVFRQYGLVSLMMVLPGELKHKLWKNIVLTMNHRNPEKDCLAYENMLQTVRLTLLDGFRYDDPDITTDIKNLASAAPSLFSSLLPREGLQNDDDDSSIWDIIVGDDLHPNASVLVLVKARVYQDMGFPVREGALVPTFLWMLRDAYRVDYDKNIIVTTNWHIRWWKKVSFGDGPISTKPKGVQRLVYQRGQFVKYRDGNVGRLEHIMTHEAVHGSGQFFVFLVITPLADTGSTEPLTGLPILKMAASGANIAMAASLEDCRHRLIGLPALRRDRLYMVPFTTGPGRRLLTGIGNTELEADTELLWVNWRVQFT</sequence>
<evidence type="ECO:0000313" key="3">
    <source>
        <dbReference type="Proteomes" id="UP000001056"/>
    </source>
</evidence>
<evidence type="ECO:0000313" key="2">
    <source>
        <dbReference type="EMBL" id="EAQ85573.1"/>
    </source>
</evidence>
<gene>
    <name evidence="2" type="ORF">CHGG_06826</name>
</gene>
<dbReference type="OrthoDB" id="5372708at2759"/>